<dbReference type="PANTHER" id="PTHR13068">
    <property type="entry name" value="CGI-12 PROTEIN-RELATED"/>
    <property type="match status" value="1"/>
</dbReference>
<feature type="region of interest" description="Disordered" evidence="4">
    <location>
        <begin position="1"/>
        <end position="33"/>
    </location>
</feature>
<comment type="similarity">
    <text evidence="1">Belongs to the mTERF family.</text>
</comment>
<feature type="compositionally biased region" description="Basic and acidic residues" evidence="4">
    <location>
        <begin position="1"/>
        <end position="11"/>
    </location>
</feature>
<keyword evidence="5" id="KW-1185">Reference proteome</keyword>
<dbReference type="RefSeq" id="XP_010917091.1">
    <property type="nucleotide sequence ID" value="XM_010918789.2"/>
</dbReference>
<dbReference type="GeneID" id="105041767"/>
<accession>A0A6I9R360</accession>
<protein>
    <submittedName>
        <fullName evidence="6">Uncharacterized protein LOC105041767</fullName>
    </submittedName>
</protein>
<dbReference type="OrthoDB" id="1900587at2759"/>
<dbReference type="Pfam" id="PF02536">
    <property type="entry name" value="mTERF"/>
    <property type="match status" value="1"/>
</dbReference>
<evidence type="ECO:0000256" key="3">
    <source>
        <dbReference type="ARBA" id="ARBA00022946"/>
    </source>
</evidence>
<evidence type="ECO:0000256" key="2">
    <source>
        <dbReference type="ARBA" id="ARBA00022472"/>
    </source>
</evidence>
<proteinExistence type="inferred from homology"/>
<dbReference type="InterPro" id="IPR003690">
    <property type="entry name" value="MTERF"/>
</dbReference>
<evidence type="ECO:0000256" key="1">
    <source>
        <dbReference type="ARBA" id="ARBA00007692"/>
    </source>
</evidence>
<name>A0A6I9R360_ELAGV</name>
<gene>
    <name evidence="6" type="primary">LOC105041767</name>
</gene>
<dbReference type="InParanoid" id="A0A6I9R360"/>
<keyword evidence="2" id="KW-0804">Transcription</keyword>
<dbReference type="AlphaFoldDB" id="A0A6I9R360"/>
<keyword evidence="2" id="KW-0806">Transcription termination</keyword>
<dbReference type="InterPro" id="IPR038538">
    <property type="entry name" value="MTERF_sf"/>
</dbReference>
<sequence>AFADGGRRESGARANPLRSPLVPPPNPPPSSAVATASASAFGYSAARLAPAVDLLRSLLPPSDPRAAIAALRRCSWLLTIDPDKVLSRNVDLLRRRGLDPSAVVEKAPNLLVLKPEILDAPFATVEQDLGIASSSDCYLAAVNLAASLPKEDLLKKMEMVANYGFSDKDQLTLIKRSPMFLRLKEEHMRRKLDFLVHTVGCTPAQLLGSSWLFMFNLESRLRPRYELLRGLQAKGLVAEAVNIFKALVRMSEEEFREEYVYKFDDGDGSDLVRPYLSISGKRRRW</sequence>
<evidence type="ECO:0000313" key="6">
    <source>
        <dbReference type="RefSeq" id="XP_010917091.1"/>
    </source>
</evidence>
<reference evidence="6" key="1">
    <citation type="submission" date="2025-08" db="UniProtKB">
        <authorList>
            <consortium name="RefSeq"/>
        </authorList>
    </citation>
    <scope>IDENTIFICATION</scope>
</reference>
<dbReference type="KEGG" id="egu:105041767"/>
<dbReference type="GO" id="GO:0003676">
    <property type="term" value="F:nucleic acid binding"/>
    <property type="evidence" value="ECO:0007669"/>
    <property type="project" value="InterPro"/>
</dbReference>
<dbReference type="Proteomes" id="UP000504607">
    <property type="component" value="Chromosome 3"/>
</dbReference>
<feature type="compositionally biased region" description="Pro residues" evidence="4">
    <location>
        <begin position="21"/>
        <end position="30"/>
    </location>
</feature>
<dbReference type="Gene3D" id="1.25.70.10">
    <property type="entry name" value="Transcription termination factor 3, mitochondrial"/>
    <property type="match status" value="1"/>
</dbReference>
<dbReference type="SMART" id="SM00733">
    <property type="entry name" value="Mterf"/>
    <property type="match status" value="4"/>
</dbReference>
<dbReference type="PANTHER" id="PTHR13068:SF173">
    <property type="entry name" value="EMB|CAB62602.1"/>
    <property type="match status" value="1"/>
</dbReference>
<feature type="non-terminal residue" evidence="6">
    <location>
        <position position="1"/>
    </location>
</feature>
<keyword evidence="2" id="KW-0805">Transcription regulation</keyword>
<organism evidence="5 6">
    <name type="scientific">Elaeis guineensis var. tenera</name>
    <name type="common">Oil palm</name>
    <dbReference type="NCBI Taxonomy" id="51953"/>
    <lineage>
        <taxon>Eukaryota</taxon>
        <taxon>Viridiplantae</taxon>
        <taxon>Streptophyta</taxon>
        <taxon>Embryophyta</taxon>
        <taxon>Tracheophyta</taxon>
        <taxon>Spermatophyta</taxon>
        <taxon>Magnoliopsida</taxon>
        <taxon>Liliopsida</taxon>
        <taxon>Arecaceae</taxon>
        <taxon>Arecoideae</taxon>
        <taxon>Cocoseae</taxon>
        <taxon>Elaeidinae</taxon>
        <taxon>Elaeis</taxon>
    </lineage>
</organism>
<evidence type="ECO:0000256" key="4">
    <source>
        <dbReference type="SAM" id="MobiDB-lite"/>
    </source>
</evidence>
<evidence type="ECO:0000313" key="5">
    <source>
        <dbReference type="Proteomes" id="UP000504607"/>
    </source>
</evidence>
<dbReference type="GO" id="GO:0006353">
    <property type="term" value="P:DNA-templated transcription termination"/>
    <property type="evidence" value="ECO:0007669"/>
    <property type="project" value="UniProtKB-KW"/>
</dbReference>
<keyword evidence="3" id="KW-0809">Transit peptide</keyword>